<comment type="caution">
    <text evidence="5">The sequence shown here is derived from an EMBL/GenBank/DDBJ whole genome shotgun (WGS) entry which is preliminary data.</text>
</comment>
<dbReference type="GO" id="GO:0003700">
    <property type="term" value="F:DNA-binding transcription factor activity"/>
    <property type="evidence" value="ECO:0007669"/>
    <property type="project" value="InterPro"/>
</dbReference>
<dbReference type="GO" id="GO:0043565">
    <property type="term" value="F:sequence-specific DNA binding"/>
    <property type="evidence" value="ECO:0007669"/>
    <property type="project" value="InterPro"/>
</dbReference>
<keyword evidence="2" id="KW-0238">DNA-binding</keyword>
<dbReference type="Pfam" id="PF12833">
    <property type="entry name" value="HTH_18"/>
    <property type="match status" value="1"/>
</dbReference>
<dbReference type="SMART" id="SM00342">
    <property type="entry name" value="HTH_ARAC"/>
    <property type="match status" value="1"/>
</dbReference>
<dbReference type="InterPro" id="IPR018060">
    <property type="entry name" value="HTH_AraC"/>
</dbReference>
<keyword evidence="1" id="KW-0805">Transcription regulation</keyword>
<sequence length="95" mass="10790">MQSNFSRPLSLDELAGEAAISKFHFGRLFRRRTGETPLGYLTRLRLEAACRLLVSTDLPIEHVAAACGYSQPSNFNAAFRRWYGRTPTQTRLSRD</sequence>
<name>A0A242N453_CABSO</name>
<dbReference type="PROSITE" id="PS01124">
    <property type="entry name" value="HTH_ARAC_FAMILY_2"/>
    <property type="match status" value="1"/>
</dbReference>
<reference evidence="5 6" key="1">
    <citation type="submission" date="2017-03" db="EMBL/GenBank/DDBJ databases">
        <title>Genome analysis of strain PAMC 26577.</title>
        <authorList>
            <person name="Oh H.-M."/>
            <person name="Yang J.-A."/>
        </authorList>
    </citation>
    <scope>NUCLEOTIDE SEQUENCE [LARGE SCALE GENOMIC DNA]</scope>
    <source>
        <strain evidence="5 6">PAMC 26577</strain>
    </source>
</reference>
<dbReference type="InterPro" id="IPR020449">
    <property type="entry name" value="Tscrpt_reg_AraC-type_HTH"/>
</dbReference>
<dbReference type="PRINTS" id="PR00032">
    <property type="entry name" value="HTHARAC"/>
</dbReference>
<gene>
    <name evidence="5" type="ORF">PAMC26577_04660</name>
</gene>
<evidence type="ECO:0000313" key="6">
    <source>
        <dbReference type="Proteomes" id="UP000195221"/>
    </source>
</evidence>
<dbReference type="InterPro" id="IPR050204">
    <property type="entry name" value="AraC_XylS_family_regulators"/>
</dbReference>
<dbReference type="SUPFAM" id="SSF46689">
    <property type="entry name" value="Homeodomain-like"/>
    <property type="match status" value="2"/>
</dbReference>
<dbReference type="InterPro" id="IPR009057">
    <property type="entry name" value="Homeodomain-like_sf"/>
</dbReference>
<dbReference type="PANTHER" id="PTHR46796:SF2">
    <property type="entry name" value="TRANSCRIPTIONAL REGULATORY PROTEIN"/>
    <property type="match status" value="1"/>
</dbReference>
<keyword evidence="3" id="KW-0804">Transcription</keyword>
<dbReference type="Proteomes" id="UP000195221">
    <property type="component" value="Unassembled WGS sequence"/>
</dbReference>
<feature type="domain" description="HTH araC/xylS-type" evidence="4">
    <location>
        <begin position="1"/>
        <end position="93"/>
    </location>
</feature>
<evidence type="ECO:0000313" key="5">
    <source>
        <dbReference type="EMBL" id="OTP78457.1"/>
    </source>
</evidence>
<evidence type="ECO:0000259" key="4">
    <source>
        <dbReference type="PROSITE" id="PS01124"/>
    </source>
</evidence>
<protein>
    <submittedName>
        <fullName evidence="5">Transcriptional regulator, AraC family</fullName>
    </submittedName>
</protein>
<proteinExistence type="predicted"/>
<dbReference type="Gene3D" id="1.10.10.60">
    <property type="entry name" value="Homeodomain-like"/>
    <property type="match status" value="2"/>
</dbReference>
<evidence type="ECO:0000256" key="3">
    <source>
        <dbReference type="ARBA" id="ARBA00023163"/>
    </source>
</evidence>
<dbReference type="PANTHER" id="PTHR46796">
    <property type="entry name" value="HTH-TYPE TRANSCRIPTIONAL ACTIVATOR RHAS-RELATED"/>
    <property type="match status" value="1"/>
</dbReference>
<evidence type="ECO:0000256" key="1">
    <source>
        <dbReference type="ARBA" id="ARBA00023015"/>
    </source>
</evidence>
<accession>A0A242N453</accession>
<evidence type="ECO:0000256" key="2">
    <source>
        <dbReference type="ARBA" id="ARBA00023125"/>
    </source>
</evidence>
<organism evidence="5 6">
    <name type="scientific">Caballeronia sordidicola</name>
    <name type="common">Burkholderia sordidicola</name>
    <dbReference type="NCBI Taxonomy" id="196367"/>
    <lineage>
        <taxon>Bacteria</taxon>
        <taxon>Pseudomonadati</taxon>
        <taxon>Pseudomonadota</taxon>
        <taxon>Betaproteobacteria</taxon>
        <taxon>Burkholderiales</taxon>
        <taxon>Burkholderiaceae</taxon>
        <taxon>Caballeronia</taxon>
    </lineage>
</organism>
<dbReference type="AlphaFoldDB" id="A0A242N453"/>
<dbReference type="EMBL" id="NBTZ01000023">
    <property type="protein sequence ID" value="OTP78457.1"/>
    <property type="molecule type" value="Genomic_DNA"/>
</dbReference>